<comment type="function">
    <text evidence="3">Flagellin is the subunit protein which polymerizes to form the filaments of bacterial flagella.</text>
</comment>
<evidence type="ECO:0000259" key="4">
    <source>
        <dbReference type="Pfam" id="PF00669"/>
    </source>
</evidence>
<dbReference type="InterPro" id="IPR001029">
    <property type="entry name" value="Flagellin_N"/>
</dbReference>
<keyword evidence="6" id="KW-0282">Flagellum</keyword>
<evidence type="ECO:0000313" key="6">
    <source>
        <dbReference type="EMBL" id="MCW7753863.1"/>
    </source>
</evidence>
<protein>
    <recommendedName>
        <fullName evidence="3">Flagellin</fullName>
    </recommendedName>
</protein>
<name>A0ABT3N8T6_9BACT</name>
<dbReference type="Gene3D" id="1.20.1330.10">
    <property type="entry name" value="f41 fragment of flagellin, N-terminal domain"/>
    <property type="match status" value="1"/>
</dbReference>
<dbReference type="Proteomes" id="UP001209681">
    <property type="component" value="Unassembled WGS sequence"/>
</dbReference>
<dbReference type="InterPro" id="IPR001492">
    <property type="entry name" value="Flagellin"/>
</dbReference>
<comment type="subcellular location">
    <subcellularLocation>
        <location evidence="3">Secreted</location>
    </subcellularLocation>
    <subcellularLocation>
        <location evidence="3">Bacterial flagellum</location>
    </subcellularLocation>
</comment>
<dbReference type="Pfam" id="PF00700">
    <property type="entry name" value="Flagellin_C"/>
    <property type="match status" value="1"/>
</dbReference>
<organism evidence="6 7">
    <name type="scientific">Desulfobotulus pelophilus</name>
    <dbReference type="NCBI Taxonomy" id="2823377"/>
    <lineage>
        <taxon>Bacteria</taxon>
        <taxon>Pseudomonadati</taxon>
        <taxon>Thermodesulfobacteriota</taxon>
        <taxon>Desulfobacteria</taxon>
        <taxon>Desulfobacterales</taxon>
        <taxon>Desulfobacteraceae</taxon>
        <taxon>Desulfobotulus</taxon>
    </lineage>
</organism>
<reference evidence="6 7" key="1">
    <citation type="submission" date="2022-11" db="EMBL/GenBank/DDBJ databases">
        <title>Desulfobotulus tamanensis H1 sp. nov. - anaerobic, alkaliphilic, sulphate reducing bacterium isolated from terrestrial mud volcano.</title>
        <authorList>
            <person name="Frolova A."/>
            <person name="Merkel A.Y."/>
            <person name="Slobodkin A.I."/>
        </authorList>
    </citation>
    <scope>NUCLEOTIDE SEQUENCE [LARGE SCALE GENOMIC DNA]</scope>
    <source>
        <strain evidence="6 7">H1</strain>
    </source>
</reference>
<dbReference type="EMBL" id="JAPFPW010000007">
    <property type="protein sequence ID" value="MCW7753863.1"/>
    <property type="molecule type" value="Genomic_DNA"/>
</dbReference>
<dbReference type="PRINTS" id="PR00207">
    <property type="entry name" value="FLAGELLIN"/>
</dbReference>
<proteinExistence type="inferred from homology"/>
<gene>
    <name evidence="6" type="ORF">OOT00_07690</name>
</gene>
<evidence type="ECO:0000313" key="7">
    <source>
        <dbReference type="Proteomes" id="UP001209681"/>
    </source>
</evidence>
<dbReference type="PANTHER" id="PTHR42792:SF2">
    <property type="entry name" value="FLAGELLIN"/>
    <property type="match status" value="1"/>
</dbReference>
<dbReference type="Pfam" id="PF00669">
    <property type="entry name" value="Flagellin_N"/>
    <property type="match status" value="1"/>
</dbReference>
<evidence type="ECO:0000256" key="1">
    <source>
        <dbReference type="ARBA" id="ARBA00005709"/>
    </source>
</evidence>
<evidence type="ECO:0000256" key="2">
    <source>
        <dbReference type="ARBA" id="ARBA00023143"/>
    </source>
</evidence>
<keyword evidence="6" id="KW-0969">Cilium</keyword>
<comment type="caution">
    <text evidence="6">The sequence shown here is derived from an EMBL/GenBank/DDBJ whole genome shotgun (WGS) entry which is preliminary data.</text>
</comment>
<keyword evidence="3" id="KW-0964">Secreted</keyword>
<feature type="domain" description="Flagellin C-terminal" evidence="5">
    <location>
        <begin position="193"/>
        <end position="277"/>
    </location>
</feature>
<evidence type="ECO:0000256" key="3">
    <source>
        <dbReference type="RuleBase" id="RU362073"/>
    </source>
</evidence>
<sequence length="282" mass="29303">MTLRISSHGTAMSGASQLARLQQGLASSLSRMGSGLQIEKAADDPAGLTLSNHLFSQARGFGQAMRNASDAVSLAQVAEGGLAGIGATLHGIREKVLQAGSAGQSPESRVAIQSDIRAAVRAVDDIAANTRFTNQPLLSGAFTDQAFQVGIRPGETVRFSIGAVNSENLGHPDLGFLADIDVRSAEGTEKAIAVVEAAMGQVNDSRASLGSTYRQLESSVRSTAAARVQSMASASSMRDVDFAAESMNMNRMKNLMHASLFAQVQGGANRENVLSLLMPGVG</sequence>
<keyword evidence="7" id="KW-1185">Reference proteome</keyword>
<keyword evidence="2 3" id="KW-0975">Bacterial flagellum</keyword>
<evidence type="ECO:0000259" key="5">
    <source>
        <dbReference type="Pfam" id="PF00700"/>
    </source>
</evidence>
<comment type="similarity">
    <text evidence="1 3">Belongs to the bacterial flagellin family.</text>
</comment>
<dbReference type="RefSeq" id="WP_265424732.1">
    <property type="nucleotide sequence ID" value="NZ_JAPFPW010000007.1"/>
</dbReference>
<keyword evidence="6" id="KW-0966">Cell projection</keyword>
<dbReference type="SUPFAM" id="SSF64518">
    <property type="entry name" value="Phase 1 flagellin"/>
    <property type="match status" value="1"/>
</dbReference>
<dbReference type="InterPro" id="IPR046358">
    <property type="entry name" value="Flagellin_C"/>
</dbReference>
<accession>A0ABT3N8T6</accession>
<feature type="domain" description="Flagellin N-terminal" evidence="4">
    <location>
        <begin position="5"/>
        <end position="143"/>
    </location>
</feature>
<dbReference type="PANTHER" id="PTHR42792">
    <property type="entry name" value="FLAGELLIN"/>
    <property type="match status" value="1"/>
</dbReference>